<sequence>MTVRRLLAGEQNLHVEAVGTGTQDLSQIANSLQECGLDIVRSEVLEETVRQPFNHFGQKFATGN</sequence>
<gene>
    <name evidence="1" type="ORF">C500_01905</name>
</gene>
<dbReference type="AlphaFoldDB" id="L9V988"/>
<accession>L9V988</accession>
<reference evidence="1 2" key="1">
    <citation type="journal article" date="2014" name="PLoS Genet.">
        <title>Phylogenetically driven sequencing of extremely halophilic archaea reveals strategies for static and dynamic osmo-response.</title>
        <authorList>
            <person name="Becker E.A."/>
            <person name="Seitzer P.M."/>
            <person name="Tritt A."/>
            <person name="Larsen D."/>
            <person name="Krusor M."/>
            <person name="Yao A.I."/>
            <person name="Wu D."/>
            <person name="Madern D."/>
            <person name="Eisen J.A."/>
            <person name="Darling A.E."/>
            <person name="Facciotti M.T."/>
        </authorList>
    </citation>
    <scope>NUCLEOTIDE SEQUENCE [LARGE SCALE GENOMIC DNA]</scope>
    <source>
        <strain evidence="2">ATCC 43099 / DSM 3394 / CCM 3739 / CIP 104546 / IAM 13178 / JCM 8861 / NBRC 102185 / NCIMB 2190 / MS3</strain>
    </source>
</reference>
<evidence type="ECO:0000313" key="1">
    <source>
        <dbReference type="EMBL" id="ELY33547.1"/>
    </source>
</evidence>
<name>L9V988_NATMM</name>
<proteinExistence type="predicted"/>
<protein>
    <submittedName>
        <fullName evidence="1">AsnC family transcriptional regulator</fullName>
    </submittedName>
</protein>
<evidence type="ECO:0000313" key="2">
    <source>
        <dbReference type="Proteomes" id="UP000011543"/>
    </source>
</evidence>
<dbReference type="EMBL" id="AOHS01000009">
    <property type="protein sequence ID" value="ELY33547.1"/>
    <property type="molecule type" value="Genomic_DNA"/>
</dbReference>
<dbReference type="GeneID" id="8823117"/>
<organism evidence="1 2">
    <name type="scientific">Natrialba magadii (strain ATCC 43099 / DSM 3394 / CCM 3739 / CIP 104546 / IAM 13178 / JCM 8861 / NBRC 102185 / NCIMB 2190 / MS3)</name>
    <name type="common">Natronobacterium magadii</name>
    <dbReference type="NCBI Taxonomy" id="547559"/>
    <lineage>
        <taxon>Archaea</taxon>
        <taxon>Methanobacteriati</taxon>
        <taxon>Methanobacteriota</taxon>
        <taxon>Stenosarchaea group</taxon>
        <taxon>Halobacteria</taxon>
        <taxon>Halobacteriales</taxon>
        <taxon>Natrialbaceae</taxon>
        <taxon>Natrialba</taxon>
    </lineage>
</organism>
<comment type="caution">
    <text evidence="1">The sequence shown here is derived from an EMBL/GenBank/DDBJ whole genome shotgun (WGS) entry which is preliminary data.</text>
</comment>
<dbReference type="PATRIC" id="fig|547559.17.peg.358"/>
<dbReference type="RefSeq" id="WP_004213764.1">
    <property type="nucleotide sequence ID" value="NC_013922.1"/>
</dbReference>
<dbReference type="Proteomes" id="UP000011543">
    <property type="component" value="Unassembled WGS sequence"/>
</dbReference>